<evidence type="ECO:0000313" key="1">
    <source>
        <dbReference type="EMBL" id="KEZ77285.1"/>
    </source>
</evidence>
<dbReference type="Gene3D" id="1.10.260.40">
    <property type="entry name" value="lambda repressor-like DNA-binding domains"/>
    <property type="match status" value="1"/>
</dbReference>
<organism evidence="1 2">
    <name type="scientific">Salinisphaera hydrothermalis (strain C41B8)</name>
    <dbReference type="NCBI Taxonomy" id="1304275"/>
    <lineage>
        <taxon>Bacteria</taxon>
        <taxon>Pseudomonadati</taxon>
        <taxon>Pseudomonadota</taxon>
        <taxon>Gammaproteobacteria</taxon>
        <taxon>Salinisphaerales</taxon>
        <taxon>Salinisphaeraceae</taxon>
        <taxon>Salinisphaera</taxon>
    </lineage>
</organism>
<dbReference type="InterPro" id="IPR010982">
    <property type="entry name" value="Lambda_DNA-bd_dom_sf"/>
</dbReference>
<dbReference type="OrthoDB" id="9793869at2"/>
<gene>
    <name evidence="1" type="ORF">C41B8_10505</name>
</gene>
<dbReference type="RefSeq" id="WP_051883382.1">
    <property type="nucleotide sequence ID" value="NZ_APNK01000014.1"/>
</dbReference>
<evidence type="ECO:0000313" key="2">
    <source>
        <dbReference type="Proteomes" id="UP000028302"/>
    </source>
</evidence>
<dbReference type="AlphaFoldDB" id="A0A084IKQ1"/>
<sequence>MTELANIHPGDVLLEEFLKPMGIGVSLFADEIDLSLDSVNQLIAGRRSVAPADAHNFANYFGIAVSF</sequence>
<comment type="caution">
    <text evidence="1">The sequence shown here is derived from an EMBL/GenBank/DDBJ whole genome shotgun (WGS) entry which is preliminary data.</text>
</comment>
<dbReference type="eggNOG" id="COG3093">
    <property type="taxonomic scope" value="Bacteria"/>
</dbReference>
<dbReference type="PATRIC" id="fig|1304275.5.peg.2141"/>
<dbReference type="GO" id="GO:0003677">
    <property type="term" value="F:DNA binding"/>
    <property type="evidence" value="ECO:0007669"/>
    <property type="project" value="InterPro"/>
</dbReference>
<dbReference type="Proteomes" id="UP000028302">
    <property type="component" value="Unassembled WGS sequence"/>
</dbReference>
<accession>A0A084IKQ1</accession>
<dbReference type="EMBL" id="APNK01000014">
    <property type="protein sequence ID" value="KEZ77285.1"/>
    <property type="molecule type" value="Genomic_DNA"/>
</dbReference>
<reference evidence="1 2" key="1">
    <citation type="submission" date="2013-03" db="EMBL/GenBank/DDBJ databases">
        <title>Salinisphaera hydrothermalis C41B8 Genome Sequencing.</title>
        <authorList>
            <person name="Li C."/>
            <person name="Lai Q."/>
            <person name="Shao Z."/>
        </authorList>
    </citation>
    <scope>NUCLEOTIDE SEQUENCE [LARGE SCALE GENOMIC DNA]</scope>
    <source>
        <strain evidence="1 2">C41B8</strain>
    </source>
</reference>
<name>A0A084IKQ1_SALHC</name>
<proteinExistence type="predicted"/>
<dbReference type="SUPFAM" id="SSF47413">
    <property type="entry name" value="lambda repressor-like DNA-binding domains"/>
    <property type="match status" value="1"/>
</dbReference>
<keyword evidence="2" id="KW-1185">Reference proteome</keyword>
<protein>
    <submittedName>
        <fullName evidence="1">XRE family plasmid maintenance system antidote protein</fullName>
    </submittedName>
</protein>
<dbReference type="STRING" id="1304275.C41B8_10505"/>